<dbReference type="VEuPathDB" id="PlasmoDB:PmUG01_13042200"/>
<comment type="similarity">
    <text evidence="1">Belongs to the peptidase C14B family.</text>
</comment>
<dbReference type="PANTHER" id="PTHR48104">
    <property type="entry name" value="METACASPASE-4"/>
    <property type="match status" value="1"/>
</dbReference>
<feature type="region of interest" description="Disordered" evidence="2">
    <location>
        <begin position="1395"/>
        <end position="1418"/>
    </location>
</feature>
<feature type="compositionally biased region" description="Low complexity" evidence="2">
    <location>
        <begin position="125"/>
        <end position="144"/>
    </location>
</feature>
<dbReference type="Proteomes" id="UP000219799">
    <property type="component" value="Chromosome 13"/>
</dbReference>
<proteinExistence type="inferred from homology"/>
<feature type="region of interest" description="Disordered" evidence="2">
    <location>
        <begin position="802"/>
        <end position="836"/>
    </location>
</feature>
<sequence>MGNYDNININGSKKDDRRFTSSVKKSTSLKSSLICHEKKTKSYKLDKHSDEDKCKLNEKYASCKISNEKKKLLKSMKKVNTKGYCMDKFKTVSRNVECYNRMSKITHKGNSSKRAQTVSRKIARNSNNNANGSNSNSNSNSNSSNIRKIINLRRKELPSTLNSICSRPDNRRKSILKKDIHHYVEENVKKKNSDHDRVKNENSNSNEQITGKMIINKGSIDLLSTYNIYNGIWKQENNNKCLHDEHALNLLETKTSITTKSSIKNEDIQIKQNKLEQINKINCYERNINNSVNHNSVKRIKERSNSAKMTILPKFELSNPSRVATLSHISSRDMPRGNHSGGYRIYENHVNGIAEHRNVSSKRNSITAYRDVSCSSNVKEDMPNRHSDVLTNKYMSYLNKDCIIFLEKNRKMVNDNYIKGNFHNMLKYISHHNSKSDLVRKKGIHSIIEKGNENMHRNLLHSKTPDSIYEEGEVKFNCVKANTDDFNMQKGSYKYNKHFDHSEHVKPFKHLLNNSTSPIEMLNKELRTYKKYDHTDVDSKKNYTAKNFFISTNYDNFKKYSSLPNCSDNEIIANRYYTDNFYSKMLKNKNKDNLNGNTYSNCSRDFSRRKVINGKSHLKNGNYLESVNYVSCDKDINDPIKEENSLNFYDNSNYRINWNSLKGPNSYKNYYTYNDLSQQVFRKNIYSDARDVNTNEFYKSYNNVLDRDIKNGIIASKICNGDDMMVKDNNYYSHINMNCFRTSPLRSNKCNKYEHVHISPNVTDSSKIVLQQYAEDGNLVGVKFPQYAEDGNLVGVKFPQDEREIDNNNNNNKSNDDNNNNNNNNNNSNNNDNNKLNKSSVHIFKKIYIDHNLSNIQNRNEYNADRKDNSERNILSSYVPLNMEHKISKIDDERFIKYDKNYIHEKNDNIINEKRNQTNDYQKKYTISNNSSTDESQSSMELKKYAFNEATYLSHECVLEKGKIESNPLRNYHTITDCNYLNDVGGNRLYGSVNDAYIFCRALVKYFDFMPDNILLLTDSLPSNAYIYEDFDIDRKKYIKEEYIYANDEKKFEKNNFFNLFNKSSTYDKEKINTKMIDSNSCRNVDIKNVDFSSENISFNLWPTRINILKAVNWLVRDSAPFGSYVFYFAGKSVQVDNMSGWEGEGYDEAFLCSDPFSRNYAHNVITTVQLKDLLLSINISAQMTIILDCSGGQTILDPAGTENSLSYIKGCKQKGIWPIANPTNKVHKAVYDITILNHISMKKYFCKSRYSKLIEVESTSAMIDPLLQSISSLPVAPKAYCLCAATWEQTSIEGLFPTVEFARVTQIKPMIDLEQVGKNKKINEKKIGNKCEVGKNKHKKILSNVHKLGTEKKSIYEKNFSFSLNVMKLFFNNSTSGINNNSTNYNKDYDKMRKDEEENAGEKKIKHSSLHDDNDNNVKHAVSNECDDSDYSVNTTSNEEIFNNCKGKDNYVLVSHGVFTYCLIEAIIEFKEIELKNNIFEQRNAKFLPMTLKNLINVIQKKIQNVKNNKLKKLDQKPEFTIHPGANASTNNYFVHYSKNIHFQNYKCDFMHSDLSPFLNVNKAWEEINKNTLKNRKSLSVTSTLINTASSKYFTAESNKIKNSYSLRC</sequence>
<accession>A0A1C3KFJ3</accession>
<dbReference type="EMBL" id="LT594501">
    <property type="protein sequence ID" value="SBT72379.1"/>
    <property type="molecule type" value="Genomic_DNA"/>
</dbReference>
<dbReference type="Gene3D" id="3.40.50.1460">
    <property type="match status" value="1"/>
</dbReference>
<evidence type="ECO:0000256" key="2">
    <source>
        <dbReference type="SAM" id="MobiDB-lite"/>
    </source>
</evidence>
<evidence type="ECO:0000313" key="4">
    <source>
        <dbReference type="Proteomes" id="UP000219799"/>
    </source>
</evidence>
<reference evidence="3 4" key="1">
    <citation type="submission" date="2016-06" db="EMBL/GenBank/DDBJ databases">
        <authorList>
            <consortium name="Pathogen Informatics"/>
        </authorList>
    </citation>
    <scope>NUCLEOTIDE SEQUENCE [LARGE SCALE GENOMIC DNA]</scope>
    <source>
        <strain evidence="3">PmlGA01</strain>
    </source>
</reference>
<feature type="compositionally biased region" description="Low complexity" evidence="2">
    <location>
        <begin position="807"/>
        <end position="836"/>
    </location>
</feature>
<dbReference type="GO" id="GO:0006508">
    <property type="term" value="P:proteolysis"/>
    <property type="evidence" value="ECO:0007669"/>
    <property type="project" value="TreeGrafter"/>
</dbReference>
<name>A0A1C3KFJ3_PLAMA</name>
<dbReference type="GO" id="GO:0004197">
    <property type="term" value="F:cysteine-type endopeptidase activity"/>
    <property type="evidence" value="ECO:0007669"/>
    <property type="project" value="TreeGrafter"/>
</dbReference>
<protein>
    <submittedName>
        <fullName evidence="3">Metacaspase-like protein</fullName>
    </submittedName>
</protein>
<evidence type="ECO:0000256" key="1">
    <source>
        <dbReference type="ARBA" id="ARBA00009005"/>
    </source>
</evidence>
<dbReference type="InterPro" id="IPR050452">
    <property type="entry name" value="Metacaspase"/>
</dbReference>
<gene>
    <name evidence="3" type="primary">MCA3</name>
    <name evidence="3" type="ORF">PMLGA01_130035700</name>
</gene>
<evidence type="ECO:0000313" key="3">
    <source>
        <dbReference type="EMBL" id="SBT72379.1"/>
    </source>
</evidence>
<dbReference type="PANTHER" id="PTHR48104:SF30">
    <property type="entry name" value="METACASPASE-1"/>
    <property type="match status" value="1"/>
</dbReference>
<organism evidence="3 4">
    <name type="scientific">Plasmodium malariae</name>
    <dbReference type="NCBI Taxonomy" id="5858"/>
    <lineage>
        <taxon>Eukaryota</taxon>
        <taxon>Sar</taxon>
        <taxon>Alveolata</taxon>
        <taxon>Apicomplexa</taxon>
        <taxon>Aconoidasida</taxon>
        <taxon>Haemosporida</taxon>
        <taxon>Plasmodiidae</taxon>
        <taxon>Plasmodium</taxon>
        <taxon>Plasmodium (Plasmodium)</taxon>
    </lineage>
</organism>
<feature type="region of interest" description="Disordered" evidence="2">
    <location>
        <begin position="106"/>
        <end position="144"/>
    </location>
</feature>
<dbReference type="GO" id="GO:0005737">
    <property type="term" value="C:cytoplasm"/>
    <property type="evidence" value="ECO:0007669"/>
    <property type="project" value="TreeGrafter"/>
</dbReference>